<evidence type="ECO:0000256" key="1">
    <source>
        <dbReference type="SAM" id="MobiDB-lite"/>
    </source>
</evidence>
<organism evidence="2 3">
    <name type="scientific">Datura stramonium</name>
    <name type="common">Jimsonweed</name>
    <name type="synonym">Common thornapple</name>
    <dbReference type="NCBI Taxonomy" id="4076"/>
    <lineage>
        <taxon>Eukaryota</taxon>
        <taxon>Viridiplantae</taxon>
        <taxon>Streptophyta</taxon>
        <taxon>Embryophyta</taxon>
        <taxon>Tracheophyta</taxon>
        <taxon>Spermatophyta</taxon>
        <taxon>Magnoliopsida</taxon>
        <taxon>eudicotyledons</taxon>
        <taxon>Gunneridae</taxon>
        <taxon>Pentapetalae</taxon>
        <taxon>asterids</taxon>
        <taxon>lamiids</taxon>
        <taxon>Solanales</taxon>
        <taxon>Solanaceae</taxon>
        <taxon>Solanoideae</taxon>
        <taxon>Datureae</taxon>
        <taxon>Datura</taxon>
    </lineage>
</organism>
<gene>
    <name evidence="2" type="ORF">HAX54_028815</name>
</gene>
<reference evidence="2 3" key="1">
    <citation type="journal article" date="2021" name="BMC Genomics">
        <title>Datura genome reveals duplications of psychoactive alkaloid biosynthetic genes and high mutation rate following tissue culture.</title>
        <authorList>
            <person name="Rajewski A."/>
            <person name="Carter-House D."/>
            <person name="Stajich J."/>
            <person name="Litt A."/>
        </authorList>
    </citation>
    <scope>NUCLEOTIDE SEQUENCE [LARGE SCALE GENOMIC DNA]</scope>
    <source>
        <strain evidence="2">AR-01</strain>
    </source>
</reference>
<feature type="region of interest" description="Disordered" evidence="1">
    <location>
        <begin position="1"/>
        <end position="28"/>
    </location>
</feature>
<proteinExistence type="predicted"/>
<feature type="compositionally biased region" description="Polar residues" evidence="1">
    <location>
        <begin position="1"/>
        <end position="15"/>
    </location>
</feature>
<keyword evidence="3" id="KW-1185">Reference proteome</keyword>
<dbReference type="EMBL" id="JACEIK010003546">
    <property type="protein sequence ID" value="MCD9642147.1"/>
    <property type="molecule type" value="Genomic_DNA"/>
</dbReference>
<dbReference type="Proteomes" id="UP000823775">
    <property type="component" value="Unassembled WGS sequence"/>
</dbReference>
<evidence type="ECO:0000313" key="2">
    <source>
        <dbReference type="EMBL" id="MCD9642147.1"/>
    </source>
</evidence>
<sequence length="230" mass="26187">MDPKASSSENPQSLTNPSHPPSTTIPPINPHYIKKRACWVDEFDRLDDSNLVHLSENELHSLSHSSGTLDMMGSFIVPLEQVVPIEISKVTLVEESGMARIMSTIEGGKMEEIIEKGHTKILCDEEKAEQKEWAPKAKTDAFASNPIKVPDDEFKYRLQDERTHSEEEEEVLPSTESLRMNETDEEISNYVYEKDAQLDPHLERIIQFRKQFVIPDHLVMGYEGPEIGDL</sequence>
<protein>
    <submittedName>
        <fullName evidence="2">Uncharacterized protein</fullName>
    </submittedName>
</protein>
<accession>A0ABS8V6X6</accession>
<evidence type="ECO:0000313" key="3">
    <source>
        <dbReference type="Proteomes" id="UP000823775"/>
    </source>
</evidence>
<name>A0ABS8V6X6_DATST</name>
<feature type="compositionally biased region" description="Pro residues" evidence="1">
    <location>
        <begin position="18"/>
        <end position="28"/>
    </location>
</feature>
<comment type="caution">
    <text evidence="2">The sequence shown here is derived from an EMBL/GenBank/DDBJ whole genome shotgun (WGS) entry which is preliminary data.</text>
</comment>